<organism evidence="9 10">
    <name type="scientific">Pelodictyon phaeoclathratiforme (strain DSM 5477 / BU-1)</name>
    <dbReference type="NCBI Taxonomy" id="324925"/>
    <lineage>
        <taxon>Bacteria</taxon>
        <taxon>Pseudomonadati</taxon>
        <taxon>Chlorobiota</taxon>
        <taxon>Chlorobiia</taxon>
        <taxon>Chlorobiales</taxon>
        <taxon>Chlorobiaceae</taxon>
        <taxon>Chlorobium/Pelodictyon group</taxon>
        <taxon>Pelodictyon</taxon>
    </lineage>
</organism>
<protein>
    <recommendedName>
        <fullName evidence="5">Alanine racemase</fullName>
        <ecNumber evidence="5">5.1.1.1</ecNumber>
    </recommendedName>
</protein>
<dbReference type="HOGENOM" id="CLU_028393_2_2_10"/>
<evidence type="ECO:0000256" key="6">
    <source>
        <dbReference type="PIRSR" id="PIRSR600821-50"/>
    </source>
</evidence>
<dbReference type="Gene3D" id="2.40.37.10">
    <property type="entry name" value="Lyase, Ornithine Decarboxylase, Chain A, domain 1"/>
    <property type="match status" value="1"/>
</dbReference>
<dbReference type="GO" id="GO:0008784">
    <property type="term" value="F:alanine racemase activity"/>
    <property type="evidence" value="ECO:0007669"/>
    <property type="project" value="UniProtKB-UniRule"/>
</dbReference>
<keyword evidence="3 5" id="KW-0663">Pyridoxal phosphate</keyword>
<evidence type="ECO:0000256" key="1">
    <source>
        <dbReference type="ARBA" id="ARBA00000316"/>
    </source>
</evidence>
<feature type="binding site" evidence="5 7">
    <location>
        <position position="134"/>
    </location>
    <ligand>
        <name>substrate</name>
    </ligand>
</feature>
<evidence type="ECO:0000256" key="7">
    <source>
        <dbReference type="PIRSR" id="PIRSR600821-52"/>
    </source>
</evidence>
<name>B4SFD7_PELPB</name>
<dbReference type="NCBIfam" id="TIGR00492">
    <property type="entry name" value="alr"/>
    <property type="match status" value="1"/>
</dbReference>
<dbReference type="PANTHER" id="PTHR30511:SF0">
    <property type="entry name" value="ALANINE RACEMASE, CATABOLIC-RELATED"/>
    <property type="match status" value="1"/>
</dbReference>
<dbReference type="InterPro" id="IPR011079">
    <property type="entry name" value="Ala_racemase_C"/>
</dbReference>
<dbReference type="SMART" id="SM01005">
    <property type="entry name" value="Ala_racemase_C"/>
    <property type="match status" value="1"/>
</dbReference>
<comment type="similarity">
    <text evidence="5">Belongs to the alanine racemase family.</text>
</comment>
<dbReference type="Pfam" id="PF00842">
    <property type="entry name" value="Ala_racemase_C"/>
    <property type="match status" value="1"/>
</dbReference>
<dbReference type="eggNOG" id="COG0787">
    <property type="taxonomic scope" value="Bacteria"/>
</dbReference>
<dbReference type="FunFam" id="3.20.20.10:FF:000002">
    <property type="entry name" value="Alanine racemase"/>
    <property type="match status" value="1"/>
</dbReference>
<sequence length="365" mass="39436">MTEALVSLDNLAWNTSLIRKRVGGSARIMGIVKANAYGHNVHRVAETLEKSGVRDFGVANIHEAIELKTGGALKKPANILAFSSPLPSHIPFFLHHDIEMTLCDSLTLQSAEEIAAAENKTIAVQLKVDTGMGRLGTPPAVAMELLRQIDHSPHLELKGIYTHFADSSTAEGTTKQLDAFKTLTAEYEHASSKTVCKHAANSGAILSAPESWLDMVRPGILLYGYHPTKNSPCRLDVRPVMQFEAKVIFVKKVPAGTTISYNRTWTANEPRSIATIAAGYADGYTRALSGRATVMINGNTYPQVGIVTMDQIMVDLGTRHDVKTGDTATLFGWEGIGADSLAGLAGTISYEMLCSVSARVKRIFI</sequence>
<dbReference type="GO" id="GO:0030170">
    <property type="term" value="F:pyridoxal phosphate binding"/>
    <property type="evidence" value="ECO:0007669"/>
    <property type="project" value="UniProtKB-UniRule"/>
</dbReference>
<dbReference type="UniPathway" id="UPA00042">
    <property type="reaction ID" value="UER00497"/>
</dbReference>
<comment type="function">
    <text evidence="5">Catalyzes the interconversion of L-alanine and D-alanine. May also act on other amino acids.</text>
</comment>
<evidence type="ECO:0000256" key="2">
    <source>
        <dbReference type="ARBA" id="ARBA00001933"/>
    </source>
</evidence>
<dbReference type="InterPro" id="IPR029066">
    <property type="entry name" value="PLP-binding_barrel"/>
</dbReference>
<dbReference type="AlphaFoldDB" id="B4SFD7"/>
<evidence type="ECO:0000256" key="5">
    <source>
        <dbReference type="HAMAP-Rule" id="MF_01201"/>
    </source>
</evidence>
<proteinExistence type="inferred from homology"/>
<feature type="active site" description="Proton acceptor; specific for L-alanine" evidence="5">
    <location>
        <position position="261"/>
    </location>
</feature>
<dbReference type="Gene3D" id="3.20.20.10">
    <property type="entry name" value="Alanine racemase"/>
    <property type="match status" value="1"/>
</dbReference>
<dbReference type="PANTHER" id="PTHR30511">
    <property type="entry name" value="ALANINE RACEMASE"/>
    <property type="match status" value="1"/>
</dbReference>
<feature type="modified residue" description="N6-(pyridoxal phosphate)lysine" evidence="5 6">
    <location>
        <position position="33"/>
    </location>
</feature>
<dbReference type="GO" id="GO:0030632">
    <property type="term" value="P:D-alanine biosynthetic process"/>
    <property type="evidence" value="ECO:0007669"/>
    <property type="project" value="UniProtKB-UniRule"/>
</dbReference>
<feature type="binding site" evidence="5 7">
    <location>
        <position position="309"/>
    </location>
    <ligand>
        <name>substrate</name>
    </ligand>
</feature>
<comment type="cofactor">
    <cofactor evidence="2 5 6">
        <name>pyridoxal 5'-phosphate</name>
        <dbReference type="ChEBI" id="CHEBI:597326"/>
    </cofactor>
</comment>
<comment type="catalytic activity">
    <reaction evidence="1 5">
        <text>L-alanine = D-alanine</text>
        <dbReference type="Rhea" id="RHEA:20249"/>
        <dbReference type="ChEBI" id="CHEBI:57416"/>
        <dbReference type="ChEBI" id="CHEBI:57972"/>
        <dbReference type="EC" id="5.1.1.1"/>
    </reaction>
</comment>
<accession>B4SFD7</accession>
<evidence type="ECO:0000256" key="3">
    <source>
        <dbReference type="ARBA" id="ARBA00022898"/>
    </source>
</evidence>
<dbReference type="EC" id="5.1.1.1" evidence="5"/>
<keyword evidence="4 5" id="KW-0413">Isomerase</keyword>
<dbReference type="PRINTS" id="PR00992">
    <property type="entry name" value="ALARACEMASE"/>
</dbReference>
<feature type="active site" description="Proton acceptor; specific for D-alanine" evidence="5">
    <location>
        <position position="33"/>
    </location>
</feature>
<dbReference type="InterPro" id="IPR001608">
    <property type="entry name" value="Ala_racemase_N"/>
</dbReference>
<dbReference type="KEGG" id="pph:Ppha_2554"/>
<gene>
    <name evidence="9" type="ordered locus">Ppha_2554</name>
</gene>
<evidence type="ECO:0000313" key="10">
    <source>
        <dbReference type="Proteomes" id="UP000002724"/>
    </source>
</evidence>
<dbReference type="SUPFAM" id="SSF50621">
    <property type="entry name" value="Alanine racemase C-terminal domain-like"/>
    <property type="match status" value="1"/>
</dbReference>
<comment type="pathway">
    <text evidence="5">Amino-acid biosynthesis; D-alanine biosynthesis; D-alanine from L-alanine: step 1/1.</text>
</comment>
<dbReference type="Pfam" id="PF01168">
    <property type="entry name" value="Ala_racemase_N"/>
    <property type="match status" value="1"/>
</dbReference>
<feature type="domain" description="Alanine racemase C-terminal" evidence="8">
    <location>
        <begin position="240"/>
        <end position="365"/>
    </location>
</feature>
<evidence type="ECO:0000259" key="8">
    <source>
        <dbReference type="SMART" id="SM01005"/>
    </source>
</evidence>
<dbReference type="CDD" id="cd00430">
    <property type="entry name" value="PLPDE_III_AR"/>
    <property type="match status" value="1"/>
</dbReference>
<dbReference type="OrthoDB" id="9801978at2"/>
<dbReference type="STRING" id="324925.Ppha_2554"/>
<dbReference type="SUPFAM" id="SSF51419">
    <property type="entry name" value="PLP-binding barrel"/>
    <property type="match status" value="1"/>
</dbReference>
<dbReference type="InterPro" id="IPR000821">
    <property type="entry name" value="Ala_racemase"/>
</dbReference>
<keyword evidence="10" id="KW-1185">Reference proteome</keyword>
<evidence type="ECO:0000313" key="9">
    <source>
        <dbReference type="EMBL" id="ACF44716.1"/>
    </source>
</evidence>
<reference evidence="9 10" key="1">
    <citation type="submission" date="2008-06" db="EMBL/GenBank/DDBJ databases">
        <title>Complete sequence of Pelodictyon phaeoclathratiforme BU-1.</title>
        <authorList>
            <consortium name="US DOE Joint Genome Institute"/>
            <person name="Lucas S."/>
            <person name="Copeland A."/>
            <person name="Lapidus A."/>
            <person name="Glavina del Rio T."/>
            <person name="Dalin E."/>
            <person name="Tice H."/>
            <person name="Bruce D."/>
            <person name="Goodwin L."/>
            <person name="Pitluck S."/>
            <person name="Schmutz J."/>
            <person name="Larimer F."/>
            <person name="Land M."/>
            <person name="Hauser L."/>
            <person name="Kyrpides N."/>
            <person name="Mikhailova N."/>
            <person name="Liu Z."/>
            <person name="Li T."/>
            <person name="Zhao F."/>
            <person name="Overmann J."/>
            <person name="Bryant D.A."/>
            <person name="Richardson P."/>
        </authorList>
    </citation>
    <scope>NUCLEOTIDE SEQUENCE [LARGE SCALE GENOMIC DNA]</scope>
    <source>
        <strain evidence="10">DSM 5477 / BU-1</strain>
    </source>
</reference>
<dbReference type="HAMAP" id="MF_01201">
    <property type="entry name" value="Ala_racemase"/>
    <property type="match status" value="1"/>
</dbReference>
<dbReference type="EMBL" id="CP001110">
    <property type="protein sequence ID" value="ACF44716.1"/>
    <property type="molecule type" value="Genomic_DNA"/>
</dbReference>
<evidence type="ECO:0000256" key="4">
    <source>
        <dbReference type="ARBA" id="ARBA00023235"/>
    </source>
</evidence>
<dbReference type="InterPro" id="IPR009006">
    <property type="entry name" value="Ala_racemase/Decarboxylase_C"/>
</dbReference>
<dbReference type="GO" id="GO:0005829">
    <property type="term" value="C:cytosol"/>
    <property type="evidence" value="ECO:0007669"/>
    <property type="project" value="TreeGrafter"/>
</dbReference>
<dbReference type="Proteomes" id="UP000002724">
    <property type="component" value="Chromosome"/>
</dbReference>